<dbReference type="EMBL" id="JAWDGP010003043">
    <property type="protein sequence ID" value="KAK3777988.1"/>
    <property type="molecule type" value="Genomic_DNA"/>
</dbReference>
<dbReference type="Proteomes" id="UP001283361">
    <property type="component" value="Unassembled WGS sequence"/>
</dbReference>
<accession>A0AAE1DQG9</accession>
<protein>
    <submittedName>
        <fullName evidence="1">Uncharacterized protein</fullName>
    </submittedName>
</protein>
<keyword evidence="2" id="KW-1185">Reference proteome</keyword>
<comment type="caution">
    <text evidence="1">The sequence shown here is derived from an EMBL/GenBank/DDBJ whole genome shotgun (WGS) entry which is preliminary data.</text>
</comment>
<organism evidence="1 2">
    <name type="scientific">Elysia crispata</name>
    <name type="common">lettuce slug</name>
    <dbReference type="NCBI Taxonomy" id="231223"/>
    <lineage>
        <taxon>Eukaryota</taxon>
        <taxon>Metazoa</taxon>
        <taxon>Spiralia</taxon>
        <taxon>Lophotrochozoa</taxon>
        <taxon>Mollusca</taxon>
        <taxon>Gastropoda</taxon>
        <taxon>Heterobranchia</taxon>
        <taxon>Euthyneura</taxon>
        <taxon>Panpulmonata</taxon>
        <taxon>Sacoglossa</taxon>
        <taxon>Placobranchoidea</taxon>
        <taxon>Plakobranchidae</taxon>
        <taxon>Elysia</taxon>
    </lineage>
</organism>
<gene>
    <name evidence="1" type="ORF">RRG08_025922</name>
</gene>
<proteinExistence type="predicted"/>
<dbReference type="AlphaFoldDB" id="A0AAE1DQG9"/>
<name>A0AAE1DQG9_9GAST</name>
<evidence type="ECO:0000313" key="1">
    <source>
        <dbReference type="EMBL" id="KAK3777988.1"/>
    </source>
</evidence>
<evidence type="ECO:0000313" key="2">
    <source>
        <dbReference type="Proteomes" id="UP001283361"/>
    </source>
</evidence>
<reference evidence="1" key="1">
    <citation type="journal article" date="2023" name="G3 (Bethesda)">
        <title>A reference genome for the long-term kleptoplast-retaining sea slug Elysia crispata morphotype clarki.</title>
        <authorList>
            <person name="Eastman K.E."/>
            <person name="Pendleton A.L."/>
            <person name="Shaikh M.A."/>
            <person name="Suttiyut T."/>
            <person name="Ogas R."/>
            <person name="Tomko P."/>
            <person name="Gavelis G."/>
            <person name="Widhalm J.R."/>
            <person name="Wisecaver J.H."/>
        </authorList>
    </citation>
    <scope>NUCLEOTIDE SEQUENCE</scope>
    <source>
        <strain evidence="1">ECLA1</strain>
    </source>
</reference>
<sequence>MTISRRRKSAALGYKDNSKSPLIVMSNKIPRLMLPGLLLHTHYRLVLETSLIIFAILAIEAYNSRKIKLP</sequence>